<dbReference type="AlphaFoldDB" id="A0A4Y2GP11"/>
<keyword evidence="3" id="KW-1185">Reference proteome</keyword>
<evidence type="ECO:0000313" key="2">
    <source>
        <dbReference type="EMBL" id="GBM55662.1"/>
    </source>
</evidence>
<feature type="region of interest" description="Disordered" evidence="1">
    <location>
        <begin position="65"/>
        <end position="107"/>
    </location>
</feature>
<sequence length="107" mass="12000">MAESGSELSGFDANIEDLGQHGRLDFYKRPQKMLCNIEREKPFPDLQQTIRCLFIPFPIISADDGTSAKARAARKRRETSSCLIISDPKKLHGQSTSVLHQATSHEE</sequence>
<reference evidence="2 3" key="1">
    <citation type="journal article" date="2019" name="Sci. Rep.">
        <title>Orb-weaving spider Araneus ventricosus genome elucidates the spidroin gene catalogue.</title>
        <authorList>
            <person name="Kono N."/>
            <person name="Nakamura H."/>
            <person name="Ohtoshi R."/>
            <person name="Moran D.A.P."/>
            <person name="Shinohara A."/>
            <person name="Yoshida Y."/>
            <person name="Fujiwara M."/>
            <person name="Mori M."/>
            <person name="Tomita M."/>
            <person name="Arakawa K."/>
        </authorList>
    </citation>
    <scope>NUCLEOTIDE SEQUENCE [LARGE SCALE GENOMIC DNA]</scope>
</reference>
<organism evidence="2 3">
    <name type="scientific">Araneus ventricosus</name>
    <name type="common">Orbweaver spider</name>
    <name type="synonym">Epeira ventricosa</name>
    <dbReference type="NCBI Taxonomy" id="182803"/>
    <lineage>
        <taxon>Eukaryota</taxon>
        <taxon>Metazoa</taxon>
        <taxon>Ecdysozoa</taxon>
        <taxon>Arthropoda</taxon>
        <taxon>Chelicerata</taxon>
        <taxon>Arachnida</taxon>
        <taxon>Araneae</taxon>
        <taxon>Araneomorphae</taxon>
        <taxon>Entelegynae</taxon>
        <taxon>Araneoidea</taxon>
        <taxon>Araneidae</taxon>
        <taxon>Araneus</taxon>
    </lineage>
</organism>
<protein>
    <submittedName>
        <fullName evidence="2">Uncharacterized protein</fullName>
    </submittedName>
</protein>
<comment type="caution">
    <text evidence="2">The sequence shown here is derived from an EMBL/GenBank/DDBJ whole genome shotgun (WGS) entry which is preliminary data.</text>
</comment>
<dbReference type="Proteomes" id="UP000499080">
    <property type="component" value="Unassembled WGS sequence"/>
</dbReference>
<evidence type="ECO:0000313" key="3">
    <source>
        <dbReference type="Proteomes" id="UP000499080"/>
    </source>
</evidence>
<proteinExistence type="predicted"/>
<accession>A0A4Y2GP11</accession>
<name>A0A4Y2GP11_ARAVE</name>
<gene>
    <name evidence="2" type="ORF">AVEN_6851_1</name>
</gene>
<evidence type="ECO:0000256" key="1">
    <source>
        <dbReference type="SAM" id="MobiDB-lite"/>
    </source>
</evidence>
<dbReference type="EMBL" id="BGPR01001512">
    <property type="protein sequence ID" value="GBM55662.1"/>
    <property type="molecule type" value="Genomic_DNA"/>
</dbReference>
<feature type="compositionally biased region" description="Polar residues" evidence="1">
    <location>
        <begin position="93"/>
        <end position="107"/>
    </location>
</feature>